<dbReference type="Proteomes" id="UP000051621">
    <property type="component" value="Unassembled WGS sequence"/>
</dbReference>
<dbReference type="PANTHER" id="PTHR46558">
    <property type="entry name" value="TRACRIPTIONAL REGULATORY PROTEIN-RELATED-RELATED"/>
    <property type="match status" value="1"/>
</dbReference>
<dbReference type="Gene3D" id="1.10.260.40">
    <property type="entry name" value="lambda repressor-like DNA-binding domains"/>
    <property type="match status" value="2"/>
</dbReference>
<organism evidence="3 4">
    <name type="scientific">Liquorilactobacillus capillatus DSM 19910</name>
    <dbReference type="NCBI Taxonomy" id="1423731"/>
    <lineage>
        <taxon>Bacteria</taxon>
        <taxon>Bacillati</taxon>
        <taxon>Bacillota</taxon>
        <taxon>Bacilli</taxon>
        <taxon>Lactobacillales</taxon>
        <taxon>Lactobacillaceae</taxon>
        <taxon>Liquorilactobacillus</taxon>
    </lineage>
</organism>
<dbReference type="OrthoDB" id="2364157at2"/>
<evidence type="ECO:0000259" key="2">
    <source>
        <dbReference type="PROSITE" id="PS50943"/>
    </source>
</evidence>
<protein>
    <recommendedName>
        <fullName evidence="2">HTH cro/C1-type domain-containing protein</fullName>
    </recommendedName>
</protein>
<dbReference type="SUPFAM" id="SSF47413">
    <property type="entry name" value="lambda repressor-like DNA-binding domains"/>
    <property type="match status" value="2"/>
</dbReference>
<keyword evidence="4" id="KW-1185">Reference proteome</keyword>
<dbReference type="InterPro" id="IPR001387">
    <property type="entry name" value="Cro/C1-type_HTH"/>
</dbReference>
<dbReference type="PROSITE" id="PS50943">
    <property type="entry name" value="HTH_CROC1"/>
    <property type="match status" value="1"/>
</dbReference>
<dbReference type="EMBL" id="AZEF01000005">
    <property type="protein sequence ID" value="KRL03295.1"/>
    <property type="molecule type" value="Genomic_DNA"/>
</dbReference>
<evidence type="ECO:0000313" key="3">
    <source>
        <dbReference type="EMBL" id="KRL03295.1"/>
    </source>
</evidence>
<gene>
    <name evidence="3" type="ORF">FC81_GL000018</name>
</gene>
<reference evidence="3 4" key="1">
    <citation type="journal article" date="2015" name="Genome Announc.">
        <title>Expanding the biotechnology potential of lactobacilli through comparative genomics of 213 strains and associated genera.</title>
        <authorList>
            <person name="Sun Z."/>
            <person name="Harris H.M."/>
            <person name="McCann A."/>
            <person name="Guo C."/>
            <person name="Argimon S."/>
            <person name="Zhang W."/>
            <person name="Yang X."/>
            <person name="Jeffery I.B."/>
            <person name="Cooney J.C."/>
            <person name="Kagawa T.F."/>
            <person name="Liu W."/>
            <person name="Song Y."/>
            <person name="Salvetti E."/>
            <person name="Wrobel A."/>
            <person name="Rasinkangas P."/>
            <person name="Parkhill J."/>
            <person name="Rea M.C."/>
            <person name="O'Sullivan O."/>
            <person name="Ritari J."/>
            <person name="Douillard F.P."/>
            <person name="Paul Ross R."/>
            <person name="Yang R."/>
            <person name="Briner A.E."/>
            <person name="Felis G.E."/>
            <person name="de Vos W.M."/>
            <person name="Barrangou R."/>
            <person name="Klaenhammer T.R."/>
            <person name="Caufield P.W."/>
            <person name="Cui Y."/>
            <person name="Zhang H."/>
            <person name="O'Toole P.W."/>
        </authorList>
    </citation>
    <scope>NUCLEOTIDE SEQUENCE [LARGE SCALE GENOMIC DNA]</scope>
    <source>
        <strain evidence="3 4">DSM 19910</strain>
    </source>
</reference>
<comment type="caution">
    <text evidence="3">The sequence shown here is derived from an EMBL/GenBank/DDBJ whole genome shotgun (WGS) entry which is preliminary data.</text>
</comment>
<dbReference type="Pfam" id="PF01381">
    <property type="entry name" value="HTH_3"/>
    <property type="match status" value="1"/>
</dbReference>
<name>A0A0R1M5A4_9LACO</name>
<proteinExistence type="predicted"/>
<dbReference type="RefSeq" id="WP_057741943.1">
    <property type="nucleotide sequence ID" value="NZ_AZEF01000005.1"/>
</dbReference>
<dbReference type="AlphaFoldDB" id="A0A0R1M5A4"/>
<dbReference type="CDD" id="cd00093">
    <property type="entry name" value="HTH_XRE"/>
    <property type="match status" value="1"/>
</dbReference>
<sequence length="237" mass="27390">MKNRLKELRVQNGMTQKEFAAAFNDFLKNNINPLKKFKQISYATISRWENGISEPKAEIWNELADFFNVSTNFIQGSADLNISLTGRIKTSREKAKLSKEELAEQYNMLIAKNNLPLKKINSYVINEWENAYDLPNNSETNVLSEVLHTSPAYLIGFDVPEKADSHEIYSSAISSRLVVDLIHKSLVQNMEKGNKFEYQAYYDSITDEDMASIIKDIMLFYKKELFKYGKAKYKPKK</sequence>
<dbReference type="PANTHER" id="PTHR46558:SF11">
    <property type="entry name" value="HTH-TYPE TRANSCRIPTIONAL REGULATOR XRE"/>
    <property type="match status" value="1"/>
</dbReference>
<evidence type="ECO:0000313" key="4">
    <source>
        <dbReference type="Proteomes" id="UP000051621"/>
    </source>
</evidence>
<dbReference type="STRING" id="1423731.FC81_GL000018"/>
<keyword evidence="1" id="KW-0238">DNA-binding</keyword>
<feature type="domain" description="HTH cro/C1-type" evidence="2">
    <location>
        <begin position="5"/>
        <end position="74"/>
    </location>
</feature>
<dbReference type="PATRIC" id="fig|1423731.3.peg.19"/>
<evidence type="ECO:0000256" key="1">
    <source>
        <dbReference type="ARBA" id="ARBA00023125"/>
    </source>
</evidence>
<dbReference type="InterPro" id="IPR010982">
    <property type="entry name" value="Lambda_DNA-bd_dom_sf"/>
</dbReference>
<accession>A0A0R1M5A4</accession>
<dbReference type="GO" id="GO:0003677">
    <property type="term" value="F:DNA binding"/>
    <property type="evidence" value="ECO:0007669"/>
    <property type="project" value="UniProtKB-KW"/>
</dbReference>
<dbReference type="SMART" id="SM00530">
    <property type="entry name" value="HTH_XRE"/>
    <property type="match status" value="2"/>
</dbReference>